<organism evidence="2 3">
    <name type="scientific">Zasmidium cellare</name>
    <name type="common">Wine cellar mold</name>
    <name type="synonym">Racodium cellare</name>
    <dbReference type="NCBI Taxonomy" id="395010"/>
    <lineage>
        <taxon>Eukaryota</taxon>
        <taxon>Fungi</taxon>
        <taxon>Dikarya</taxon>
        <taxon>Ascomycota</taxon>
        <taxon>Pezizomycotina</taxon>
        <taxon>Dothideomycetes</taxon>
        <taxon>Dothideomycetidae</taxon>
        <taxon>Mycosphaerellales</taxon>
        <taxon>Mycosphaerellaceae</taxon>
        <taxon>Zasmidium</taxon>
    </lineage>
</organism>
<sequence>MKHYTIPIVTPELTVIFHTTPCNDVAHQPDTCLLGCRTSKTLILRDDAAFALVHSWPFIKPGYTFRGPSKGSREVLLRMRTHGDACVPSYLPEEARRSERSQKVRVEKGQTHLKHTLEVEPPGKYDHEEDQYDIVPERCQFDEDGEGNLSLATEDHEEQIKTQAEQQRPRRKKVVFYQERQRRKEEEKWVTVEKEDAEEDWEVLDGEQVQEDYWEDYFEFNGCLMGAGSSATM</sequence>
<name>A0ABR0F2M5_ZASCE</name>
<proteinExistence type="predicted"/>
<dbReference type="EMBL" id="JAXOVC010000001">
    <property type="protein sequence ID" value="KAK4507655.1"/>
    <property type="molecule type" value="Genomic_DNA"/>
</dbReference>
<reference evidence="2 3" key="1">
    <citation type="journal article" date="2023" name="G3 (Bethesda)">
        <title>A chromosome-level genome assembly of Zasmidium syzygii isolated from banana leaves.</title>
        <authorList>
            <person name="van Westerhoven A.C."/>
            <person name="Mehrabi R."/>
            <person name="Talebi R."/>
            <person name="Steentjes M.B.F."/>
            <person name="Corcolon B."/>
            <person name="Chong P.A."/>
            <person name="Kema G.H.J."/>
            <person name="Seidl M.F."/>
        </authorList>
    </citation>
    <scope>NUCLEOTIDE SEQUENCE [LARGE SCALE GENOMIC DNA]</scope>
    <source>
        <strain evidence="2 3">P124</strain>
    </source>
</reference>
<protein>
    <submittedName>
        <fullName evidence="2">Uncharacterized protein</fullName>
    </submittedName>
</protein>
<evidence type="ECO:0000313" key="3">
    <source>
        <dbReference type="Proteomes" id="UP001305779"/>
    </source>
</evidence>
<accession>A0ABR0F2M5</accession>
<evidence type="ECO:0000313" key="2">
    <source>
        <dbReference type="EMBL" id="KAK4507655.1"/>
    </source>
</evidence>
<evidence type="ECO:0000256" key="1">
    <source>
        <dbReference type="SAM" id="MobiDB-lite"/>
    </source>
</evidence>
<feature type="region of interest" description="Disordered" evidence="1">
    <location>
        <begin position="143"/>
        <end position="171"/>
    </location>
</feature>
<gene>
    <name evidence="2" type="ORF">PRZ48_001390</name>
</gene>
<keyword evidence="3" id="KW-1185">Reference proteome</keyword>
<comment type="caution">
    <text evidence="2">The sequence shown here is derived from an EMBL/GenBank/DDBJ whole genome shotgun (WGS) entry which is preliminary data.</text>
</comment>
<dbReference type="Proteomes" id="UP001305779">
    <property type="component" value="Unassembled WGS sequence"/>
</dbReference>